<dbReference type="Pfam" id="PF01944">
    <property type="entry name" value="SpoIIM"/>
    <property type="match status" value="1"/>
</dbReference>
<dbReference type="InterPro" id="IPR002798">
    <property type="entry name" value="SpoIIM-like"/>
</dbReference>
<keyword evidence="1" id="KW-1133">Transmembrane helix</keyword>
<evidence type="ECO:0000256" key="1">
    <source>
        <dbReference type="SAM" id="Phobius"/>
    </source>
</evidence>
<keyword evidence="1" id="KW-0472">Membrane</keyword>
<evidence type="ECO:0000313" key="2">
    <source>
        <dbReference type="EMBL" id="SEM56529.1"/>
    </source>
</evidence>
<reference evidence="2 3" key="1">
    <citation type="submission" date="2016-10" db="EMBL/GenBank/DDBJ databases">
        <authorList>
            <person name="de Groot N.N."/>
        </authorList>
    </citation>
    <scope>NUCLEOTIDE SEQUENCE [LARGE SCALE GENOMIC DNA]</scope>
    <source>
        <strain evidence="2 3">CGMCC 1.5070</strain>
    </source>
</reference>
<keyword evidence="1" id="KW-0812">Transmembrane</keyword>
<feature type="transmembrane region" description="Helical" evidence="1">
    <location>
        <begin position="182"/>
        <end position="203"/>
    </location>
</feature>
<sequence>MRTIYKSSSTRRLLLRYFHAYRQVFFYATLFLAGVLAGALFLKSVSPETIKNLSVIVGQFAKRRGEQDLLSTFTSSFTSTALMLAILFVCGFCAVAQPVIVLMPFFRGLGFGYQAGYLYAQNGFMGVGYVAMVLLPNMLLSTLILIYGCGEAFTMSTSYYRAAKQDGAASRLINPRVYCMKFVVLLVLVLIVSLIDTACTFLFSRLFTLI</sequence>
<name>A0A1H7ZG95_9FIRM</name>
<dbReference type="Proteomes" id="UP000199158">
    <property type="component" value="Unassembled WGS sequence"/>
</dbReference>
<feature type="transmembrane region" description="Helical" evidence="1">
    <location>
        <begin position="127"/>
        <end position="148"/>
    </location>
</feature>
<proteinExistence type="predicted"/>
<dbReference type="EMBL" id="FOCG01000001">
    <property type="protein sequence ID" value="SEM56529.1"/>
    <property type="molecule type" value="Genomic_DNA"/>
</dbReference>
<protein>
    <submittedName>
        <fullName evidence="2">Stage II sporulation protein M</fullName>
    </submittedName>
</protein>
<organism evidence="2 3">
    <name type="scientific">Hydrogenoanaerobacterium saccharovorans</name>
    <dbReference type="NCBI Taxonomy" id="474960"/>
    <lineage>
        <taxon>Bacteria</taxon>
        <taxon>Bacillati</taxon>
        <taxon>Bacillota</taxon>
        <taxon>Clostridia</taxon>
        <taxon>Eubacteriales</taxon>
        <taxon>Oscillospiraceae</taxon>
        <taxon>Hydrogenoanaerobacterium</taxon>
    </lineage>
</organism>
<feature type="transmembrane region" description="Helical" evidence="1">
    <location>
        <begin position="81"/>
        <end position="106"/>
    </location>
</feature>
<dbReference type="AlphaFoldDB" id="A0A1H7ZG95"/>
<gene>
    <name evidence="2" type="ORF">SAMN05216180_0606</name>
</gene>
<keyword evidence="3" id="KW-1185">Reference proteome</keyword>
<dbReference type="STRING" id="474960.SAMN05216180_0606"/>
<dbReference type="RefSeq" id="WP_162840776.1">
    <property type="nucleotide sequence ID" value="NZ_FOCG01000001.1"/>
</dbReference>
<feature type="transmembrane region" description="Helical" evidence="1">
    <location>
        <begin position="20"/>
        <end position="42"/>
    </location>
</feature>
<accession>A0A1H7ZG95</accession>
<evidence type="ECO:0000313" key="3">
    <source>
        <dbReference type="Proteomes" id="UP000199158"/>
    </source>
</evidence>